<dbReference type="EMBL" id="ML977513">
    <property type="protein sequence ID" value="KAF2126526.1"/>
    <property type="molecule type" value="Genomic_DNA"/>
</dbReference>
<evidence type="ECO:0000256" key="1">
    <source>
        <dbReference type="SAM" id="MobiDB-lite"/>
    </source>
</evidence>
<feature type="compositionally biased region" description="Basic residues" evidence="1">
    <location>
        <begin position="45"/>
        <end position="55"/>
    </location>
</feature>
<dbReference type="InterPro" id="IPR038883">
    <property type="entry name" value="AN11006-like"/>
</dbReference>
<dbReference type="Pfam" id="PF24864">
    <property type="entry name" value="DUF7730"/>
    <property type="match status" value="1"/>
</dbReference>
<evidence type="ECO:0000313" key="4">
    <source>
        <dbReference type="Proteomes" id="UP000799771"/>
    </source>
</evidence>
<proteinExistence type="predicted"/>
<sequence>MSQSTADEVTFASGRYSKRKRTQVVYCLEELEVDDSESDYETPQLKKRKATRTSRPLPKHKTFPFLELPAEIRNEIYHYVLADPSGINLVSVNKHKRRTVKRVTAKLMEDLRGYNGSVVINYKIKANTEEPAVLVPSLLAVNKQILHEGRSILYSNEFTFMDTSALYNLLVNLGPTGASLLKRIRLLGWGDGRGTKPYNHACFAVLVWATNLSKVSIDTHMGYHRSTKKVAERIYRDAFPWLEAVGMAQGKVDAAVDILDLSEDSYRFVSTNSDVEEVTKEIGDHLRTILEAQRKRVMATVVTKKRKSTAPTEL</sequence>
<dbReference type="GeneID" id="54404616"/>
<accession>A0A6A6A4R1</accession>
<evidence type="ECO:0000259" key="2">
    <source>
        <dbReference type="Pfam" id="PF24864"/>
    </source>
</evidence>
<dbReference type="PANTHER" id="PTHR42085">
    <property type="entry name" value="F-BOX DOMAIN-CONTAINING PROTEIN"/>
    <property type="match status" value="1"/>
</dbReference>
<dbReference type="AlphaFoldDB" id="A0A6A6A4R1"/>
<reference evidence="3" key="1">
    <citation type="journal article" date="2020" name="Stud. Mycol.">
        <title>101 Dothideomycetes genomes: a test case for predicting lifestyles and emergence of pathogens.</title>
        <authorList>
            <person name="Haridas S."/>
            <person name="Albert R."/>
            <person name="Binder M."/>
            <person name="Bloem J."/>
            <person name="Labutti K."/>
            <person name="Salamov A."/>
            <person name="Andreopoulos B."/>
            <person name="Baker S."/>
            <person name="Barry K."/>
            <person name="Bills G."/>
            <person name="Bluhm B."/>
            <person name="Cannon C."/>
            <person name="Castanera R."/>
            <person name="Culley D."/>
            <person name="Daum C."/>
            <person name="Ezra D."/>
            <person name="Gonzalez J."/>
            <person name="Henrissat B."/>
            <person name="Kuo A."/>
            <person name="Liang C."/>
            <person name="Lipzen A."/>
            <person name="Lutzoni F."/>
            <person name="Magnuson J."/>
            <person name="Mondo S."/>
            <person name="Nolan M."/>
            <person name="Ohm R."/>
            <person name="Pangilinan J."/>
            <person name="Park H.-J."/>
            <person name="Ramirez L."/>
            <person name="Alfaro M."/>
            <person name="Sun H."/>
            <person name="Tritt A."/>
            <person name="Yoshinaga Y."/>
            <person name="Zwiers L.-H."/>
            <person name="Turgeon B."/>
            <person name="Goodwin S."/>
            <person name="Spatafora J."/>
            <person name="Crous P."/>
            <person name="Grigoriev I."/>
        </authorList>
    </citation>
    <scope>NUCLEOTIDE SEQUENCE</scope>
    <source>
        <strain evidence="3">CBS 119687</strain>
    </source>
</reference>
<gene>
    <name evidence="3" type="ORF">P153DRAFT_297883</name>
</gene>
<dbReference type="OrthoDB" id="5397846at2759"/>
<dbReference type="Proteomes" id="UP000799771">
    <property type="component" value="Unassembled WGS sequence"/>
</dbReference>
<name>A0A6A6A4R1_9PLEO</name>
<feature type="region of interest" description="Disordered" evidence="1">
    <location>
        <begin position="34"/>
        <end position="55"/>
    </location>
</feature>
<feature type="domain" description="DUF7730" evidence="2">
    <location>
        <begin position="65"/>
        <end position="186"/>
    </location>
</feature>
<keyword evidence="4" id="KW-1185">Reference proteome</keyword>
<dbReference type="RefSeq" id="XP_033520918.1">
    <property type="nucleotide sequence ID" value="XM_033664184.1"/>
</dbReference>
<dbReference type="InterPro" id="IPR056632">
    <property type="entry name" value="DUF7730"/>
</dbReference>
<dbReference type="PANTHER" id="PTHR42085:SF8">
    <property type="entry name" value="F-BOX DOMAIN-CONTAINING PROTEIN"/>
    <property type="match status" value="1"/>
</dbReference>
<organism evidence="3 4">
    <name type="scientific">Dothidotthia symphoricarpi CBS 119687</name>
    <dbReference type="NCBI Taxonomy" id="1392245"/>
    <lineage>
        <taxon>Eukaryota</taxon>
        <taxon>Fungi</taxon>
        <taxon>Dikarya</taxon>
        <taxon>Ascomycota</taxon>
        <taxon>Pezizomycotina</taxon>
        <taxon>Dothideomycetes</taxon>
        <taxon>Pleosporomycetidae</taxon>
        <taxon>Pleosporales</taxon>
        <taxon>Dothidotthiaceae</taxon>
        <taxon>Dothidotthia</taxon>
    </lineage>
</organism>
<protein>
    <recommendedName>
        <fullName evidence="2">DUF7730 domain-containing protein</fullName>
    </recommendedName>
</protein>
<evidence type="ECO:0000313" key="3">
    <source>
        <dbReference type="EMBL" id="KAF2126526.1"/>
    </source>
</evidence>